<reference evidence="3" key="3">
    <citation type="submission" date="2017-11" db="EMBL/GenBank/DDBJ databases">
        <title>PacBio sequencing of new strain of the secondary endosymbiont Candidatus Hamiltonella defensa.</title>
        <authorList>
            <person name="Strand M.R."/>
            <person name="Oliver K."/>
        </authorList>
    </citation>
    <scope>NUCLEOTIDE SEQUENCE [LARGE SCALE GENOMIC DNA]</scope>
    <source>
        <strain evidence="3">A2C</strain>
    </source>
</reference>
<dbReference type="AlphaFoldDB" id="A0A2D3T0G4"/>
<accession>A0A2D3T0G4</accession>
<dbReference type="PANTHER" id="PTHR34387:SF1">
    <property type="entry name" value="PERIPLASMIC IMMUNOGENIC PROTEIN"/>
    <property type="match status" value="1"/>
</dbReference>
<dbReference type="EMBL" id="CP017606">
    <property type="protein sequence ID" value="ATW29287.1"/>
    <property type="molecule type" value="Genomic_DNA"/>
</dbReference>
<evidence type="ECO:0000313" key="2">
    <source>
        <dbReference type="EMBL" id="ATW29287.1"/>
    </source>
</evidence>
<sequence length="241" mass="27520">MKLHQLIHSFIVLFSLFPIMSKADQWPSGPYVATSGIANVEAIPDIANLIINVNILAKDAADAKKQVDHRVNQYFDFLEKNQVDQKDIHAANLITEPEYDYQKEGKTLLKGYRAIREVKVQLRQMDKLNTLLDQALKLGLNEIRALKFSVADPDLYRKKAQQKAIENAKQQAQLLAQSFQSILGPIYSVRYHGEAAYQPKPLLSTYKTENSISSDTALTYQKQRIQFTDQVDVVFELEKKH</sequence>
<dbReference type="Gene3D" id="3.30.70.2970">
    <property type="entry name" value="Protein of unknown function (DUF541), domain 2"/>
    <property type="match status" value="1"/>
</dbReference>
<reference evidence="2" key="4">
    <citation type="journal article" date="2018" name="Genome Biol. Evol.">
        <title>Culture-Facilitated Comparative Genomics of the Facultative Symbiont Hamiltonella defensa.</title>
        <authorList>
            <person name="Chevignon G."/>
            <person name="Boyd B.M."/>
            <person name="Brandt J.W."/>
            <person name="Oliver K.M."/>
            <person name="Strand M.R."/>
        </authorList>
    </citation>
    <scope>NUCLEOTIDE SEQUENCE</scope>
    <source>
        <strain evidence="2">A2C</strain>
    </source>
</reference>
<reference evidence="1" key="2">
    <citation type="submission" date="2017-08" db="EMBL/GenBank/DDBJ databases">
        <title>Genome sequence of Candidatus Hamiltonella defensa from Acyrthosiphon pisum strain MI47.</title>
        <authorList>
            <person name="Patel V.A."/>
            <person name="Chevignon G."/>
            <person name="Russell J.A."/>
            <person name="Oliver K.M."/>
        </authorList>
    </citation>
    <scope>NUCLEOTIDE SEQUENCE</scope>
    <source>
        <strain evidence="1">MI47</strain>
    </source>
</reference>
<dbReference type="Proteomes" id="UP000792865">
    <property type="component" value="Chromosome"/>
</dbReference>
<evidence type="ECO:0000313" key="1">
    <source>
        <dbReference type="EMBL" id="ASV33724.1"/>
    </source>
</evidence>
<dbReference type="NCBIfam" id="NF008299">
    <property type="entry name" value="PRK11087.1"/>
    <property type="match status" value="1"/>
</dbReference>
<dbReference type="InterPro" id="IPR007497">
    <property type="entry name" value="SIMPL/DUF541"/>
</dbReference>
<dbReference type="RefSeq" id="WP_095034388.1">
    <property type="nucleotide sequence ID" value="NZ_CADIJI010000004.1"/>
</dbReference>
<proteinExistence type="predicted"/>
<name>A0A2D3T0G4_9ENTR</name>
<gene>
    <name evidence="2" type="ORF">BJP41_01790</name>
    <name evidence="1" type="ORF">CJJ18_06590</name>
</gene>
<evidence type="ECO:0000313" key="3">
    <source>
        <dbReference type="Proteomes" id="UP000230008"/>
    </source>
</evidence>
<organism evidence="2 3">
    <name type="scientific">Candidatus Williamhamiltonella defendens</name>
    <dbReference type="NCBI Taxonomy" id="138072"/>
    <lineage>
        <taxon>Bacteria</taxon>
        <taxon>Pseudomonadati</taxon>
        <taxon>Pseudomonadota</taxon>
        <taxon>Gammaproteobacteria</taxon>
        <taxon>Enterobacterales</taxon>
        <taxon>Enterobacteriaceae</taxon>
        <taxon>aphid secondary symbionts</taxon>
        <taxon>Candidatus Williamhamiltonella</taxon>
    </lineage>
</organism>
<dbReference type="Gene3D" id="3.30.110.170">
    <property type="entry name" value="Protein of unknown function (DUF541), domain 1"/>
    <property type="match status" value="1"/>
</dbReference>
<dbReference type="GO" id="GO:0006974">
    <property type="term" value="P:DNA damage response"/>
    <property type="evidence" value="ECO:0007669"/>
    <property type="project" value="TreeGrafter"/>
</dbReference>
<dbReference type="PANTHER" id="PTHR34387">
    <property type="entry name" value="SLR1258 PROTEIN"/>
    <property type="match status" value="1"/>
</dbReference>
<dbReference type="EMBL" id="CP022932">
    <property type="protein sequence ID" value="ASV33724.1"/>
    <property type="molecule type" value="Genomic_DNA"/>
</dbReference>
<dbReference type="Pfam" id="PF04402">
    <property type="entry name" value="SIMPL"/>
    <property type="match status" value="1"/>
</dbReference>
<reference evidence="3" key="1">
    <citation type="submission" date="2016-10" db="EMBL/GenBank/DDBJ databases">
        <authorList>
            <person name="Chevignon G."/>
        </authorList>
    </citation>
    <scope>NUCLEOTIDE SEQUENCE [LARGE SCALE GENOMIC DNA]</scope>
    <source>
        <strain evidence="3">A2C</strain>
    </source>
</reference>
<protein>
    <submittedName>
        <fullName evidence="2">Oxidative stress defense protein</fullName>
    </submittedName>
</protein>
<dbReference type="Proteomes" id="UP000230008">
    <property type="component" value="Chromosome"/>
</dbReference>
<dbReference type="InterPro" id="IPR052022">
    <property type="entry name" value="26kDa_periplasmic_antigen"/>
</dbReference>